<sequence length="457" mass="52484">MAGESSEIHGLKQPIENSFVKDNIPKYEMDARGHAITEECPKLNNTRDRWNLIYIVFLVHGIGTLTPWNMFINAQNYFTTYKLAESYIGYSFPYLPIFMQLLTFCSQVPNVAFNWLNIFVQIRAELTTRIVYSIGTIFVSILLTVILAMIDTSSWPEVFFWITMICVVILNMANGIYQNTVFGMAAKLPAKYTGAIILGNNISGTLVSLVSMLTIYIFDDPRMAGIYYFIIALVVLCICFDTYFALPLNRFYRHHERESEKLKFHQKSPNENDSKIPYLKVMNQCKVQLCNVFCVFLVTLSIFPSIQGEVQPVDPNFFIKQPYFTQVTCFLTFNIFAMIGSLLANVVQWPKPEVLWIPVTMRFLYIPYYIFSNYQVQNQNRLLPVYFENEWIYWFISITMALSSGYLSSLAMMYTSLVVEPKYASTAGMMGGAFLITGIFGGILVSFIWPWAVTHIG</sequence>
<keyword evidence="9" id="KW-1185">Reference proteome</keyword>
<dbReference type="GO" id="GO:0005337">
    <property type="term" value="F:nucleoside transmembrane transporter activity"/>
    <property type="evidence" value="ECO:0007669"/>
    <property type="project" value="InterPro"/>
</dbReference>
<evidence type="ECO:0000256" key="6">
    <source>
        <dbReference type="ARBA" id="ARBA00023136"/>
    </source>
</evidence>
<dbReference type="AlphaFoldDB" id="A0AAW1UYZ2"/>
<dbReference type="EMBL" id="JARQZJ010000098">
    <property type="protein sequence ID" value="KAK9886104.1"/>
    <property type="molecule type" value="Genomic_DNA"/>
</dbReference>
<feature type="transmembrane region" description="Helical" evidence="7">
    <location>
        <begin position="431"/>
        <end position="452"/>
    </location>
</feature>
<accession>A0AAW1UYZ2</accession>
<feature type="transmembrane region" description="Helical" evidence="7">
    <location>
        <begin position="92"/>
        <end position="118"/>
    </location>
</feature>
<feature type="transmembrane region" description="Helical" evidence="7">
    <location>
        <begin position="354"/>
        <end position="371"/>
    </location>
</feature>
<comment type="subcellular location">
    <subcellularLocation>
        <location evidence="1">Membrane</location>
        <topology evidence="1">Multi-pass membrane protein</topology>
    </subcellularLocation>
</comment>
<proteinExistence type="inferred from homology"/>
<feature type="transmembrane region" description="Helical" evidence="7">
    <location>
        <begin position="224"/>
        <end position="246"/>
    </location>
</feature>
<dbReference type="PRINTS" id="PR01130">
    <property type="entry name" value="DERENTRNSPRT"/>
</dbReference>
<feature type="transmembrane region" description="Helical" evidence="7">
    <location>
        <begin position="130"/>
        <end position="152"/>
    </location>
</feature>
<keyword evidence="6 7" id="KW-0472">Membrane</keyword>
<dbReference type="PANTHER" id="PTHR10332:SF80">
    <property type="entry name" value="EQUILIBRATIVE NUCLEOSIDE TRANSPORTER 2, ISOFORM A"/>
    <property type="match status" value="1"/>
</dbReference>
<dbReference type="SUPFAM" id="SSF103473">
    <property type="entry name" value="MFS general substrate transporter"/>
    <property type="match status" value="1"/>
</dbReference>
<evidence type="ECO:0000256" key="5">
    <source>
        <dbReference type="ARBA" id="ARBA00022989"/>
    </source>
</evidence>
<comment type="caution">
    <text evidence="8">The sequence shown here is derived from an EMBL/GenBank/DDBJ whole genome shotgun (WGS) entry which is preliminary data.</text>
</comment>
<name>A0AAW1UYZ2_9CUCU</name>
<keyword evidence="4 7" id="KW-0812">Transmembrane</keyword>
<dbReference type="PIRSF" id="PIRSF016379">
    <property type="entry name" value="ENT"/>
    <property type="match status" value="1"/>
</dbReference>
<evidence type="ECO:0000256" key="2">
    <source>
        <dbReference type="ARBA" id="ARBA00007965"/>
    </source>
</evidence>
<dbReference type="InterPro" id="IPR002259">
    <property type="entry name" value="Eqnu_transpt"/>
</dbReference>
<dbReference type="GO" id="GO:0005886">
    <property type="term" value="C:plasma membrane"/>
    <property type="evidence" value="ECO:0007669"/>
    <property type="project" value="TreeGrafter"/>
</dbReference>
<organism evidence="8 9">
    <name type="scientific">Henosepilachna vigintioctopunctata</name>
    <dbReference type="NCBI Taxonomy" id="420089"/>
    <lineage>
        <taxon>Eukaryota</taxon>
        <taxon>Metazoa</taxon>
        <taxon>Ecdysozoa</taxon>
        <taxon>Arthropoda</taxon>
        <taxon>Hexapoda</taxon>
        <taxon>Insecta</taxon>
        <taxon>Pterygota</taxon>
        <taxon>Neoptera</taxon>
        <taxon>Endopterygota</taxon>
        <taxon>Coleoptera</taxon>
        <taxon>Polyphaga</taxon>
        <taxon>Cucujiformia</taxon>
        <taxon>Coccinelloidea</taxon>
        <taxon>Coccinellidae</taxon>
        <taxon>Epilachninae</taxon>
        <taxon>Epilachnini</taxon>
        <taxon>Henosepilachna</taxon>
    </lineage>
</organism>
<keyword evidence="3" id="KW-0813">Transport</keyword>
<evidence type="ECO:0000256" key="4">
    <source>
        <dbReference type="ARBA" id="ARBA00022692"/>
    </source>
</evidence>
<evidence type="ECO:0008006" key="10">
    <source>
        <dbReference type="Google" id="ProtNLM"/>
    </source>
</evidence>
<evidence type="ECO:0000256" key="3">
    <source>
        <dbReference type="ARBA" id="ARBA00022448"/>
    </source>
</evidence>
<evidence type="ECO:0000256" key="1">
    <source>
        <dbReference type="ARBA" id="ARBA00004141"/>
    </source>
</evidence>
<feature type="transmembrane region" description="Helical" evidence="7">
    <location>
        <begin position="323"/>
        <end position="347"/>
    </location>
</feature>
<dbReference type="Pfam" id="PF01733">
    <property type="entry name" value="Nucleoside_tran"/>
    <property type="match status" value="1"/>
</dbReference>
<dbReference type="InterPro" id="IPR036259">
    <property type="entry name" value="MFS_trans_sf"/>
</dbReference>
<feature type="transmembrane region" description="Helical" evidence="7">
    <location>
        <begin position="198"/>
        <end position="218"/>
    </location>
</feature>
<evidence type="ECO:0000313" key="9">
    <source>
        <dbReference type="Proteomes" id="UP001431783"/>
    </source>
</evidence>
<evidence type="ECO:0000313" key="8">
    <source>
        <dbReference type="EMBL" id="KAK9886104.1"/>
    </source>
</evidence>
<protein>
    <recommendedName>
        <fullName evidence="10">Equilibrative nucleoside transporter</fullName>
    </recommendedName>
</protein>
<reference evidence="8 9" key="1">
    <citation type="submission" date="2023-03" db="EMBL/GenBank/DDBJ databases">
        <title>Genome insight into feeding habits of ladybird beetles.</title>
        <authorList>
            <person name="Li H.-S."/>
            <person name="Huang Y.-H."/>
            <person name="Pang H."/>
        </authorList>
    </citation>
    <scope>NUCLEOTIDE SEQUENCE [LARGE SCALE GENOMIC DNA]</scope>
    <source>
        <strain evidence="8">SYSU_2023b</strain>
        <tissue evidence="8">Whole body</tissue>
    </source>
</reference>
<feature type="transmembrane region" description="Helical" evidence="7">
    <location>
        <begin position="158"/>
        <end position="177"/>
    </location>
</feature>
<comment type="similarity">
    <text evidence="2">Belongs to the SLC29A/ENT transporter (TC 2.A.57) family.</text>
</comment>
<feature type="transmembrane region" description="Helical" evidence="7">
    <location>
        <begin position="52"/>
        <end position="72"/>
    </location>
</feature>
<feature type="transmembrane region" description="Helical" evidence="7">
    <location>
        <begin position="285"/>
        <end position="303"/>
    </location>
</feature>
<gene>
    <name evidence="8" type="ORF">WA026_014893</name>
</gene>
<keyword evidence="5 7" id="KW-1133">Transmembrane helix</keyword>
<evidence type="ECO:0000256" key="7">
    <source>
        <dbReference type="SAM" id="Phobius"/>
    </source>
</evidence>
<feature type="transmembrane region" description="Helical" evidence="7">
    <location>
        <begin position="391"/>
        <end position="419"/>
    </location>
</feature>
<dbReference type="Proteomes" id="UP001431783">
    <property type="component" value="Unassembled WGS sequence"/>
</dbReference>
<dbReference type="PANTHER" id="PTHR10332">
    <property type="entry name" value="EQUILIBRATIVE NUCLEOSIDE TRANSPORTER"/>
    <property type="match status" value="1"/>
</dbReference>